<feature type="compositionally biased region" description="Basic and acidic residues" evidence="1">
    <location>
        <begin position="385"/>
        <end position="400"/>
    </location>
</feature>
<feature type="compositionally biased region" description="Low complexity" evidence="1">
    <location>
        <begin position="428"/>
        <end position="443"/>
    </location>
</feature>
<feature type="domain" description="Meiotic expression up-regulated protein 6 PH" evidence="2">
    <location>
        <begin position="95"/>
        <end position="201"/>
    </location>
</feature>
<feature type="region of interest" description="Disordered" evidence="1">
    <location>
        <begin position="369"/>
        <end position="653"/>
    </location>
</feature>
<sequence>MSAVAPTPAAAPEAAAAPAPVEFTPVAVADVAGEKTIVPAAEAPKVEETPKVEGDAAVAAPVEEKKEEEKAEEKVVEPIYSGALGYKAPGLKNAFRFVKKYFWFGEEPVPASSLADYLRGEKPEVAHPTAAWSSQTGKGLLFFVKHADKKENPAGVLNLAYATDLVKDGTIAFAFKIHGHKHTFEAQTLTERDGWFVAIEKAIAEAKETKEGIESSEAYKEEKTKLGKPTALAGATAAAAAPKKSVDVARPADTEAGAAEPTGPARAGSSSSSSSSDAEKKNKKKANKSKSRSVSRKRASIFGGLLGKKDKTEEPAAEAEVKKEESVAPQIGETSTAAPVITSDIPKAGDELKTEPAAVPVVAETATPAPVETETAAPVVAPAAVEKDEKVAEKTAEKPKPTKRASIFGSFFEKVKSPSHEKKEADLVPAAAPKEATKETAAVPEVQKPVEETLAVAPAAETTEAPLAEAKLEAPKTEAAAAKPVTPVKEKEHFSFGKFFGNKEKAKSPATETAPTLPATEAPKVEETTAPVVANGVEPVVPVAETSAAPVEEKKEETAAPKKEKRGSIFGSIARSVSKAGGKKEPKEKKETVAPATVEESAEPADKVETPAVAEKEETPVVPAQQSTIGDVTPESVNVGEAPKSSAPVATTA</sequence>
<dbReference type="SUPFAM" id="SSF50729">
    <property type="entry name" value="PH domain-like"/>
    <property type="match status" value="1"/>
</dbReference>
<accession>A0ABR3RJF5</accession>
<comment type="caution">
    <text evidence="3">The sequence shown here is derived from an EMBL/GenBank/DDBJ whole genome shotgun (WGS) entry which is preliminary data.</text>
</comment>
<gene>
    <name evidence="3" type="ORF">SLS59_003779</name>
</gene>
<dbReference type="EMBL" id="JAKIXB020000010">
    <property type="protein sequence ID" value="KAL1604584.1"/>
    <property type="molecule type" value="Genomic_DNA"/>
</dbReference>
<feature type="compositionally biased region" description="Low complexity" evidence="1">
    <location>
        <begin position="477"/>
        <end position="487"/>
    </location>
</feature>
<feature type="compositionally biased region" description="Low complexity" evidence="1">
    <location>
        <begin position="369"/>
        <end position="384"/>
    </location>
</feature>
<feature type="compositionally biased region" description="Basic and acidic residues" evidence="1">
    <location>
        <begin position="551"/>
        <end position="562"/>
    </location>
</feature>
<feature type="region of interest" description="Disordered" evidence="1">
    <location>
        <begin position="255"/>
        <end position="343"/>
    </location>
</feature>
<evidence type="ECO:0000313" key="3">
    <source>
        <dbReference type="EMBL" id="KAL1604584.1"/>
    </source>
</evidence>
<feature type="compositionally biased region" description="Basic and acidic residues" evidence="1">
    <location>
        <begin position="413"/>
        <end position="426"/>
    </location>
</feature>
<dbReference type="Pfam" id="PF15406">
    <property type="entry name" value="PH_6"/>
    <property type="match status" value="1"/>
</dbReference>
<proteinExistence type="predicted"/>
<feature type="compositionally biased region" description="Basic and acidic residues" evidence="1">
    <location>
        <begin position="488"/>
        <end position="507"/>
    </location>
</feature>
<feature type="compositionally biased region" description="Basic and acidic residues" evidence="1">
    <location>
        <begin position="307"/>
        <end position="326"/>
    </location>
</feature>
<reference evidence="3 4" key="1">
    <citation type="submission" date="2024-02" db="EMBL/GenBank/DDBJ databases">
        <title>De novo assembly and annotation of 12 fungi associated with fruit tree decline syndrome in Ontario, Canada.</title>
        <authorList>
            <person name="Sulman M."/>
            <person name="Ellouze W."/>
            <person name="Ilyukhin E."/>
        </authorList>
    </citation>
    <scope>NUCLEOTIDE SEQUENCE [LARGE SCALE GENOMIC DNA]</scope>
    <source>
        <strain evidence="3 4">M97-236</strain>
    </source>
</reference>
<dbReference type="PANTHER" id="PTHR42073:SF1">
    <property type="entry name" value="MEIOTIC EXPRESSION UP-REGULATED PROTEIN 6"/>
    <property type="match status" value="1"/>
</dbReference>
<dbReference type="InterPro" id="IPR039712">
    <property type="entry name" value="Meu6"/>
</dbReference>
<feature type="compositionally biased region" description="Low complexity" evidence="1">
    <location>
        <begin position="530"/>
        <end position="550"/>
    </location>
</feature>
<dbReference type="InterPro" id="IPR039483">
    <property type="entry name" value="Meu6_PH_dom"/>
</dbReference>
<feature type="compositionally biased region" description="Basic and acidic residues" evidence="1">
    <location>
        <begin position="44"/>
        <end position="54"/>
    </location>
</feature>
<feature type="compositionally biased region" description="Basic and acidic residues" evidence="1">
    <location>
        <begin position="582"/>
        <end position="592"/>
    </location>
</feature>
<feature type="compositionally biased region" description="Low complexity" evidence="1">
    <location>
        <begin position="509"/>
        <end position="522"/>
    </location>
</feature>
<feature type="compositionally biased region" description="Low complexity" evidence="1">
    <location>
        <begin position="265"/>
        <end position="276"/>
    </location>
</feature>
<feature type="compositionally biased region" description="Basic residues" evidence="1">
    <location>
        <begin position="281"/>
        <end position="299"/>
    </location>
</feature>
<feature type="compositionally biased region" description="Basic and acidic residues" evidence="1">
    <location>
        <begin position="604"/>
        <end position="619"/>
    </location>
</feature>
<dbReference type="Proteomes" id="UP001521222">
    <property type="component" value="Unassembled WGS sequence"/>
</dbReference>
<evidence type="ECO:0000256" key="1">
    <source>
        <dbReference type="SAM" id="MobiDB-lite"/>
    </source>
</evidence>
<feature type="compositionally biased region" description="Low complexity" evidence="1">
    <location>
        <begin position="452"/>
        <end position="469"/>
    </location>
</feature>
<evidence type="ECO:0000259" key="2">
    <source>
        <dbReference type="Pfam" id="PF15406"/>
    </source>
</evidence>
<keyword evidence="4" id="KW-1185">Reference proteome</keyword>
<evidence type="ECO:0000313" key="4">
    <source>
        <dbReference type="Proteomes" id="UP001521222"/>
    </source>
</evidence>
<feature type="region of interest" description="Disordered" evidence="1">
    <location>
        <begin position="38"/>
        <end position="65"/>
    </location>
</feature>
<organism evidence="3 4">
    <name type="scientific">Nothophoma quercina</name>
    <dbReference type="NCBI Taxonomy" id="749835"/>
    <lineage>
        <taxon>Eukaryota</taxon>
        <taxon>Fungi</taxon>
        <taxon>Dikarya</taxon>
        <taxon>Ascomycota</taxon>
        <taxon>Pezizomycotina</taxon>
        <taxon>Dothideomycetes</taxon>
        <taxon>Pleosporomycetidae</taxon>
        <taxon>Pleosporales</taxon>
        <taxon>Pleosporineae</taxon>
        <taxon>Didymellaceae</taxon>
        <taxon>Nothophoma</taxon>
    </lineage>
</organism>
<name>A0ABR3RJF5_9PLEO</name>
<dbReference type="PANTHER" id="PTHR42073">
    <property type="entry name" value="MEIOTIC EXPRESSION UP-REGULATED PROTEIN 6"/>
    <property type="match status" value="1"/>
</dbReference>
<protein>
    <recommendedName>
        <fullName evidence="2">Meiotic expression up-regulated protein 6 PH domain-containing protein</fullName>
    </recommendedName>
</protein>